<reference evidence="3" key="2">
    <citation type="submission" date="2015-01" db="EMBL/GenBank/DDBJ databases">
        <title>Evolutionary Origins and Diversification of the Mycorrhizal Mutualists.</title>
        <authorList>
            <consortium name="DOE Joint Genome Institute"/>
            <consortium name="Mycorrhizal Genomics Consortium"/>
            <person name="Kohler A."/>
            <person name="Kuo A."/>
            <person name="Nagy L.G."/>
            <person name="Floudas D."/>
            <person name="Copeland A."/>
            <person name="Barry K.W."/>
            <person name="Cichocki N."/>
            <person name="Veneault-Fourrey C."/>
            <person name="LaButti K."/>
            <person name="Lindquist E.A."/>
            <person name="Lipzen A."/>
            <person name="Lundell T."/>
            <person name="Morin E."/>
            <person name="Murat C."/>
            <person name="Riley R."/>
            <person name="Ohm R."/>
            <person name="Sun H."/>
            <person name="Tunlid A."/>
            <person name="Henrissat B."/>
            <person name="Grigoriev I.V."/>
            <person name="Hibbett D.S."/>
            <person name="Martin F."/>
        </authorList>
    </citation>
    <scope>NUCLEOTIDE SEQUENCE [LARGE SCALE GENOMIC DNA]</scope>
    <source>
        <strain evidence="3">441</strain>
    </source>
</reference>
<reference evidence="1" key="3">
    <citation type="submission" date="2015-02" db="EMBL/GenBank/DDBJ databases">
        <title>Evolutionary Origins and Diversification of the Mycorrhizal Mutualists.</title>
        <authorList>
            <consortium name="DOE Joint Genome Institute"/>
            <consortium name="Mycorrhizal Genomics Consortium"/>
            <person name="Kohler A."/>
            <person name="Kuo A."/>
            <person name="Nagy L.G."/>
            <person name="Floudas D."/>
            <person name="Copeland A."/>
            <person name="Barry K.W."/>
            <person name="Cichocki N."/>
            <person name="Veneault-Fourrey C."/>
            <person name="LaButti K."/>
            <person name="Lindquist E.A."/>
            <person name="Lipzen A."/>
            <person name="Lundell T."/>
            <person name="Morin E."/>
            <person name="Murat C."/>
            <person name="Riley R."/>
            <person name="Ohm R."/>
            <person name="Sun H."/>
            <person name="Tunlid A."/>
            <person name="Henrissat B."/>
            <person name="Grigoriev I.V."/>
            <person name="Hibbett D.S."/>
            <person name="Martin F."/>
        </authorList>
    </citation>
    <scope>NUCLEOTIDE SEQUENCE</scope>
    <source>
        <strain evidence="1">441</strain>
    </source>
</reference>
<reference evidence="1 3" key="1">
    <citation type="submission" date="2014-04" db="EMBL/GenBank/DDBJ databases">
        <authorList>
            <consortium name="DOE Joint Genome Institute"/>
            <person name="Kuo A."/>
            <person name="Kohler A."/>
            <person name="Costa M.D."/>
            <person name="Nagy L.G."/>
            <person name="Floudas D."/>
            <person name="Copeland A."/>
            <person name="Barry K.W."/>
            <person name="Cichocki N."/>
            <person name="Veneault-Fourrey C."/>
            <person name="LaButti K."/>
            <person name="Lindquist E.A."/>
            <person name="Lipzen A."/>
            <person name="Lundell T."/>
            <person name="Morin E."/>
            <person name="Murat C."/>
            <person name="Sun H."/>
            <person name="Tunlid A."/>
            <person name="Henrissat B."/>
            <person name="Grigoriev I.V."/>
            <person name="Hibbett D.S."/>
            <person name="Martin F."/>
            <person name="Nordberg H.P."/>
            <person name="Cantor M.N."/>
            <person name="Hua S.X."/>
        </authorList>
    </citation>
    <scope>NUCLEOTIDE SEQUENCE [LARGE SCALE GENOMIC DNA]</scope>
    <source>
        <strain evidence="1 3">441</strain>
    </source>
</reference>
<name>A0A0C9YJ86_9AGAM</name>
<dbReference type="Proteomes" id="UP000054018">
    <property type="component" value="Unassembled WGS sequence"/>
</dbReference>
<keyword evidence="3" id="KW-1185">Reference proteome</keyword>
<dbReference type="EMBL" id="KN833793">
    <property type="protein sequence ID" value="KIK19008.1"/>
    <property type="molecule type" value="Genomic_DNA"/>
</dbReference>
<organism evidence="1 3">
    <name type="scientific">Pisolithus microcarpus 441</name>
    <dbReference type="NCBI Taxonomy" id="765257"/>
    <lineage>
        <taxon>Eukaryota</taxon>
        <taxon>Fungi</taxon>
        <taxon>Dikarya</taxon>
        <taxon>Basidiomycota</taxon>
        <taxon>Agaricomycotina</taxon>
        <taxon>Agaricomycetes</taxon>
        <taxon>Agaricomycetidae</taxon>
        <taxon>Boletales</taxon>
        <taxon>Sclerodermatineae</taxon>
        <taxon>Pisolithaceae</taxon>
        <taxon>Pisolithus</taxon>
    </lineage>
</organism>
<evidence type="ECO:0000313" key="2">
    <source>
        <dbReference type="EMBL" id="KIK19008.1"/>
    </source>
</evidence>
<dbReference type="AlphaFoldDB" id="A0A0C9YJ86"/>
<evidence type="ECO:0000313" key="3">
    <source>
        <dbReference type="Proteomes" id="UP000054018"/>
    </source>
</evidence>
<dbReference type="HOGENOM" id="CLU_2740965_0_0_1"/>
<evidence type="ECO:0000313" key="1">
    <source>
        <dbReference type="EMBL" id="KIK13864.1"/>
    </source>
</evidence>
<gene>
    <name evidence="2" type="ORF">PISMIDRAFT_683550</name>
    <name evidence="1" type="ORF">PISMIDRAFT_688343</name>
</gene>
<proteinExistence type="predicted"/>
<protein>
    <submittedName>
        <fullName evidence="1">Uncharacterized protein</fullName>
    </submittedName>
</protein>
<accession>A0A0C9YJ86</accession>
<dbReference type="EMBL" id="KN833969">
    <property type="protein sequence ID" value="KIK13864.1"/>
    <property type="molecule type" value="Genomic_DNA"/>
</dbReference>
<sequence length="71" mass="7764">MSTRDDGSSKLYMGGSSTSLEVECLRLFLLRKNGGSEYKDDMDTTGGARRATAVCNVTVIPRLGVYQQNLE</sequence>